<comment type="caution">
    <text evidence="2">The sequence shown here is derived from an EMBL/GenBank/DDBJ whole genome shotgun (WGS) entry which is preliminary data.</text>
</comment>
<dbReference type="EMBL" id="CM026424">
    <property type="protein sequence ID" value="KAG0579832.1"/>
    <property type="molecule type" value="Genomic_DNA"/>
</dbReference>
<name>A0A8T0I8Q2_CERPU</name>
<evidence type="ECO:0000313" key="3">
    <source>
        <dbReference type="Proteomes" id="UP000822688"/>
    </source>
</evidence>
<evidence type="ECO:0000313" key="2">
    <source>
        <dbReference type="EMBL" id="KAG0579832.1"/>
    </source>
</evidence>
<keyword evidence="3" id="KW-1185">Reference proteome</keyword>
<proteinExistence type="predicted"/>
<gene>
    <name evidence="2" type="ORF">KC19_4G127100</name>
</gene>
<feature type="region of interest" description="Disordered" evidence="1">
    <location>
        <begin position="20"/>
        <end position="85"/>
    </location>
</feature>
<dbReference type="AlphaFoldDB" id="A0A8T0I8Q2"/>
<protein>
    <submittedName>
        <fullName evidence="2">Uncharacterized protein</fullName>
    </submittedName>
</protein>
<accession>A0A8T0I8Q2</accession>
<organism evidence="2 3">
    <name type="scientific">Ceratodon purpureus</name>
    <name type="common">Fire moss</name>
    <name type="synonym">Dicranum purpureum</name>
    <dbReference type="NCBI Taxonomy" id="3225"/>
    <lineage>
        <taxon>Eukaryota</taxon>
        <taxon>Viridiplantae</taxon>
        <taxon>Streptophyta</taxon>
        <taxon>Embryophyta</taxon>
        <taxon>Bryophyta</taxon>
        <taxon>Bryophytina</taxon>
        <taxon>Bryopsida</taxon>
        <taxon>Dicranidae</taxon>
        <taxon>Pseudoditrichales</taxon>
        <taxon>Ditrichaceae</taxon>
        <taxon>Ceratodon</taxon>
    </lineage>
</organism>
<evidence type="ECO:0000256" key="1">
    <source>
        <dbReference type="SAM" id="MobiDB-lite"/>
    </source>
</evidence>
<dbReference type="Proteomes" id="UP000822688">
    <property type="component" value="Chromosome 4"/>
</dbReference>
<sequence length="85" mass="9465">MKTHNPSSFEAALLTSCFRSEKLQHTRKQQRPDKLRSSGQISPKPQSLAFAPRIKAGHELNPETGRMRSLANKASARMSEGDETT</sequence>
<reference evidence="2" key="1">
    <citation type="submission" date="2020-06" db="EMBL/GenBank/DDBJ databases">
        <title>WGS assembly of Ceratodon purpureus strain R40.</title>
        <authorList>
            <person name="Carey S.B."/>
            <person name="Jenkins J."/>
            <person name="Shu S."/>
            <person name="Lovell J.T."/>
            <person name="Sreedasyam A."/>
            <person name="Maumus F."/>
            <person name="Tiley G.P."/>
            <person name="Fernandez-Pozo N."/>
            <person name="Barry K."/>
            <person name="Chen C."/>
            <person name="Wang M."/>
            <person name="Lipzen A."/>
            <person name="Daum C."/>
            <person name="Saski C.A."/>
            <person name="Payton A.C."/>
            <person name="Mcbreen J.C."/>
            <person name="Conrad R.E."/>
            <person name="Kollar L.M."/>
            <person name="Olsson S."/>
            <person name="Huttunen S."/>
            <person name="Landis J.B."/>
            <person name="Wickett N.J."/>
            <person name="Johnson M.G."/>
            <person name="Rensing S.A."/>
            <person name="Grimwood J."/>
            <person name="Schmutz J."/>
            <person name="Mcdaniel S.F."/>
        </authorList>
    </citation>
    <scope>NUCLEOTIDE SEQUENCE</scope>
    <source>
        <strain evidence="2">R40</strain>
    </source>
</reference>
<feature type="compositionally biased region" description="Basic and acidic residues" evidence="1">
    <location>
        <begin position="20"/>
        <end position="36"/>
    </location>
</feature>